<dbReference type="RefSeq" id="WP_060297950.1">
    <property type="nucleotide sequence ID" value="NZ_LPJX01000025.1"/>
</dbReference>
<dbReference type="EMBL" id="LPJX01000025">
    <property type="protein sequence ID" value="KWF68408.1"/>
    <property type="molecule type" value="Genomic_DNA"/>
</dbReference>
<gene>
    <name evidence="1" type="ORF">WT57_13240</name>
</gene>
<reference evidence="1 2" key="1">
    <citation type="submission" date="2015-11" db="EMBL/GenBank/DDBJ databases">
        <title>Expanding the genomic diversity of Burkholderia species for the development of highly accurate diagnostics.</title>
        <authorList>
            <person name="Sahl J."/>
            <person name="Keim P."/>
            <person name="Wagner D."/>
        </authorList>
    </citation>
    <scope>NUCLEOTIDE SEQUENCE [LARGE SCALE GENOMIC DNA]</scope>
    <source>
        <strain evidence="1 2">MSMB574WGS</strain>
    </source>
</reference>
<name>A0A132F3V1_9BURK</name>
<evidence type="ECO:0000313" key="2">
    <source>
        <dbReference type="Proteomes" id="UP000061512"/>
    </source>
</evidence>
<evidence type="ECO:0000313" key="1">
    <source>
        <dbReference type="EMBL" id="KWF68408.1"/>
    </source>
</evidence>
<organism evidence="1 2">
    <name type="scientific">Burkholderia pseudomultivorans</name>
    <dbReference type="NCBI Taxonomy" id="1207504"/>
    <lineage>
        <taxon>Bacteria</taxon>
        <taxon>Pseudomonadati</taxon>
        <taxon>Pseudomonadota</taxon>
        <taxon>Betaproteobacteria</taxon>
        <taxon>Burkholderiales</taxon>
        <taxon>Burkholderiaceae</taxon>
        <taxon>Burkholderia</taxon>
        <taxon>Burkholderia cepacia complex</taxon>
    </lineage>
</organism>
<comment type="caution">
    <text evidence="1">The sequence shown here is derived from an EMBL/GenBank/DDBJ whole genome shotgun (WGS) entry which is preliminary data.</text>
</comment>
<sequence>MHDATTLPRAMLMVMMEPPSGLEDEFNDWYDTEHFPQRRSLPGCLAASRWVCMHGWPRWMALYDLASLDVLESDAYRSMSGRQSTPWTRRILSRTVGRRRVVAKALGATTAIQHAGWDTSRLVVMGMPVASDADALNVADGLQRQLATSNEVLQLRGFFETGVASTESGPHRGGVPAGIAWFIAALAAPVEQALLDAARHGAAGYPLTVFNVYVPYRRDAGSPADS</sequence>
<dbReference type="SUPFAM" id="SSF54909">
    <property type="entry name" value="Dimeric alpha+beta barrel"/>
    <property type="match status" value="1"/>
</dbReference>
<dbReference type="AlphaFoldDB" id="A0A132F3V1"/>
<proteinExistence type="predicted"/>
<dbReference type="Proteomes" id="UP000061512">
    <property type="component" value="Unassembled WGS sequence"/>
</dbReference>
<accession>A0A132F3V1</accession>
<protein>
    <submittedName>
        <fullName evidence="1">Uncharacterized protein</fullName>
    </submittedName>
</protein>
<dbReference type="InterPro" id="IPR011008">
    <property type="entry name" value="Dimeric_a/b-barrel"/>
</dbReference>